<dbReference type="Gene3D" id="2.40.110.10">
    <property type="entry name" value="Butyryl-CoA Dehydrogenase, subunit A, domain 2"/>
    <property type="match status" value="1"/>
</dbReference>
<dbReference type="PANTHER" id="PTHR43292">
    <property type="entry name" value="ACYL-COA DEHYDROGENASE"/>
    <property type="match status" value="1"/>
</dbReference>
<dbReference type="EMBL" id="BJHW01000002">
    <property type="protein sequence ID" value="GDY58431.1"/>
    <property type="molecule type" value="Genomic_DNA"/>
</dbReference>
<evidence type="ECO:0000259" key="8">
    <source>
        <dbReference type="Pfam" id="PF00441"/>
    </source>
</evidence>
<dbReference type="GO" id="GO:0050660">
    <property type="term" value="F:flavin adenine dinucleotide binding"/>
    <property type="evidence" value="ECO:0007669"/>
    <property type="project" value="InterPro"/>
</dbReference>
<evidence type="ECO:0000259" key="9">
    <source>
        <dbReference type="Pfam" id="PF02770"/>
    </source>
</evidence>
<feature type="domain" description="Acyl-CoA dehydrogenase/oxidase C-terminal" evidence="8">
    <location>
        <begin position="247"/>
        <end position="353"/>
    </location>
</feature>
<sequence length="505" mass="54112">MSGIPEPEEFRARARRWLAGVARPRAADGEWGSGSDSVAVFDNWTEEQEREHTARVQEWERTRYDQGWSAFNWPQEYGGRGLPAYYEQLYRAEEAAFDVPHRPEIFPVTQALVAPAIGLWGTEEQKRRWLVPLLRTDELACQLFSETEAGSDLAAVRTKAVRDGDGWVLTGHKVWTSGARVATWGVAVCRTDPDVRKHAGITVFLVRMDAPGVTVRPIRQMTGGTSFNEVYLDGVRVPDTDRLGPVGEGWRVTLSVLAAERLDSGGLGLDNADRALDLAGHLSRPLTGAERQRAADLHIRTLVQRLMGLRVTAALVAGREPGAEASVGKLYATETMRRTGDLVSELLGPSLVADTGSGAPTPGRSTCWAPPATASRAAPTRSSAPSSPNASSACPRSPSDEHGHRGAGAGRPGPRPARPPPPGRGHRRVGGAAGRPLRADVRGRGGGHPVRRQGRATGAAARRAQRCAAPGTGAGRAGRVRGAGTGRGGRRRDATRVVRHGLRGR</sequence>
<dbReference type="InterPro" id="IPR013786">
    <property type="entry name" value="AcylCoA_DH/ox_N"/>
</dbReference>
<dbReference type="InterPro" id="IPR009100">
    <property type="entry name" value="AcylCoA_DH/oxidase_NM_dom_sf"/>
</dbReference>
<evidence type="ECO:0000256" key="5">
    <source>
        <dbReference type="ARBA" id="ARBA00023002"/>
    </source>
</evidence>
<protein>
    <recommendedName>
        <fullName evidence="13">Acyl-CoA dehydrogenase</fullName>
    </recommendedName>
</protein>
<comment type="caution">
    <text evidence="11">The sequence shown here is derived from an EMBL/GenBank/DDBJ whole genome shotgun (WGS) entry which is preliminary data.</text>
</comment>
<feature type="compositionally biased region" description="Gly residues" evidence="7">
    <location>
        <begin position="472"/>
        <end position="487"/>
    </location>
</feature>
<dbReference type="InterPro" id="IPR036250">
    <property type="entry name" value="AcylCo_DH-like_C"/>
</dbReference>
<evidence type="ECO:0000313" key="12">
    <source>
        <dbReference type="Proteomes" id="UP000301309"/>
    </source>
</evidence>
<dbReference type="InterPro" id="IPR006091">
    <property type="entry name" value="Acyl-CoA_Oxase/DH_mid-dom"/>
</dbReference>
<evidence type="ECO:0000259" key="10">
    <source>
        <dbReference type="Pfam" id="PF02771"/>
    </source>
</evidence>
<dbReference type="Proteomes" id="UP000301309">
    <property type="component" value="Unassembled WGS sequence"/>
</dbReference>
<dbReference type="InterPro" id="IPR009075">
    <property type="entry name" value="AcylCo_DH/oxidase_C"/>
</dbReference>
<dbReference type="GO" id="GO:0005886">
    <property type="term" value="C:plasma membrane"/>
    <property type="evidence" value="ECO:0007669"/>
    <property type="project" value="TreeGrafter"/>
</dbReference>
<feature type="domain" description="Acyl-CoA dehydrogenase/oxidase N-terminal" evidence="10">
    <location>
        <begin position="47"/>
        <end position="135"/>
    </location>
</feature>
<dbReference type="Pfam" id="PF02771">
    <property type="entry name" value="Acyl-CoA_dh_N"/>
    <property type="match status" value="1"/>
</dbReference>
<dbReference type="InterPro" id="IPR046373">
    <property type="entry name" value="Acyl-CoA_Oxase/DH_mid-dom_sf"/>
</dbReference>
<evidence type="ECO:0000256" key="7">
    <source>
        <dbReference type="SAM" id="MobiDB-lite"/>
    </source>
</evidence>
<evidence type="ECO:0000256" key="4">
    <source>
        <dbReference type="ARBA" id="ARBA00022827"/>
    </source>
</evidence>
<feature type="domain" description="Acyl-CoA oxidase/dehydrogenase middle" evidence="9">
    <location>
        <begin position="141"/>
        <end position="234"/>
    </location>
</feature>
<organism evidence="11 12">
    <name type="scientific">Streptomyces violaceusniger</name>
    <dbReference type="NCBI Taxonomy" id="68280"/>
    <lineage>
        <taxon>Bacteria</taxon>
        <taxon>Bacillati</taxon>
        <taxon>Actinomycetota</taxon>
        <taxon>Actinomycetes</taxon>
        <taxon>Kitasatosporales</taxon>
        <taxon>Streptomycetaceae</taxon>
        <taxon>Streptomyces</taxon>
        <taxon>Streptomyces violaceusniger group</taxon>
    </lineage>
</organism>
<evidence type="ECO:0000256" key="6">
    <source>
        <dbReference type="RuleBase" id="RU362125"/>
    </source>
</evidence>
<dbReference type="InterPro" id="IPR037069">
    <property type="entry name" value="AcylCoA_DH/ox_N_sf"/>
</dbReference>
<evidence type="ECO:0008006" key="13">
    <source>
        <dbReference type="Google" id="ProtNLM"/>
    </source>
</evidence>
<evidence type="ECO:0000256" key="3">
    <source>
        <dbReference type="ARBA" id="ARBA00022630"/>
    </source>
</evidence>
<feature type="region of interest" description="Disordered" evidence="7">
    <location>
        <begin position="353"/>
        <end position="505"/>
    </location>
</feature>
<dbReference type="Gene3D" id="1.10.540.10">
    <property type="entry name" value="Acyl-CoA dehydrogenase/oxidase, N-terminal domain"/>
    <property type="match status" value="1"/>
</dbReference>
<dbReference type="Pfam" id="PF00441">
    <property type="entry name" value="Acyl-CoA_dh_1"/>
    <property type="match status" value="1"/>
</dbReference>
<feature type="compositionally biased region" description="Low complexity" evidence="7">
    <location>
        <begin position="455"/>
        <end position="471"/>
    </location>
</feature>
<reference evidence="11 12" key="1">
    <citation type="journal article" date="2020" name="Int. J. Syst. Evol. Microbiol.">
        <title>Reclassification of Streptomyces castelarensis and Streptomyces sporoclivatus as later heterotypic synonyms of Streptomyces antimycoticus.</title>
        <authorList>
            <person name="Komaki H."/>
            <person name="Tamura T."/>
        </authorList>
    </citation>
    <scope>NUCLEOTIDE SEQUENCE [LARGE SCALE GENOMIC DNA]</scope>
    <source>
        <strain evidence="11 12">NBRC 13459</strain>
    </source>
</reference>
<dbReference type="PANTHER" id="PTHR43292:SF4">
    <property type="entry name" value="ACYL-COA DEHYDROGENASE FADE34"/>
    <property type="match status" value="1"/>
</dbReference>
<keyword evidence="4 6" id="KW-0274">FAD</keyword>
<keyword evidence="3 6" id="KW-0285">Flavoprotein</keyword>
<dbReference type="AlphaFoldDB" id="A0A4D4LA35"/>
<feature type="compositionally biased region" description="Pro residues" evidence="7">
    <location>
        <begin position="413"/>
        <end position="423"/>
    </location>
</feature>
<dbReference type="FunFam" id="2.40.110.10:FF:000011">
    <property type="entry name" value="Acyl-CoA dehydrogenase FadE34"/>
    <property type="match status" value="1"/>
</dbReference>
<evidence type="ECO:0000313" key="11">
    <source>
        <dbReference type="EMBL" id="GDY58431.1"/>
    </source>
</evidence>
<dbReference type="Gene3D" id="1.20.140.10">
    <property type="entry name" value="Butyryl-CoA Dehydrogenase, subunit A, domain 3"/>
    <property type="match status" value="1"/>
</dbReference>
<dbReference type="Pfam" id="PF02770">
    <property type="entry name" value="Acyl-CoA_dh_M"/>
    <property type="match status" value="1"/>
</dbReference>
<evidence type="ECO:0000256" key="2">
    <source>
        <dbReference type="ARBA" id="ARBA00009347"/>
    </source>
</evidence>
<dbReference type="SUPFAM" id="SSF56645">
    <property type="entry name" value="Acyl-CoA dehydrogenase NM domain-like"/>
    <property type="match status" value="1"/>
</dbReference>
<feature type="compositionally biased region" description="Low complexity" evidence="7">
    <location>
        <begin position="369"/>
        <end position="397"/>
    </location>
</feature>
<comment type="similarity">
    <text evidence="2 6">Belongs to the acyl-CoA dehydrogenase family.</text>
</comment>
<proteinExistence type="inferred from homology"/>
<dbReference type="SUPFAM" id="SSF47203">
    <property type="entry name" value="Acyl-CoA dehydrogenase C-terminal domain-like"/>
    <property type="match status" value="1"/>
</dbReference>
<accession>A0A4D4LA35</accession>
<dbReference type="InterPro" id="IPR052161">
    <property type="entry name" value="Mycobact_Acyl-CoA_DH"/>
</dbReference>
<gene>
    <name evidence="11" type="ORF">SVIO_090540</name>
</gene>
<keyword evidence="12" id="KW-1185">Reference proteome</keyword>
<keyword evidence="5 6" id="KW-0560">Oxidoreductase</keyword>
<dbReference type="GO" id="GO:0016627">
    <property type="term" value="F:oxidoreductase activity, acting on the CH-CH group of donors"/>
    <property type="evidence" value="ECO:0007669"/>
    <property type="project" value="InterPro"/>
</dbReference>
<comment type="cofactor">
    <cofactor evidence="1 6">
        <name>FAD</name>
        <dbReference type="ChEBI" id="CHEBI:57692"/>
    </cofactor>
</comment>
<evidence type="ECO:0000256" key="1">
    <source>
        <dbReference type="ARBA" id="ARBA00001974"/>
    </source>
</evidence>
<name>A0A4D4LA35_STRVO</name>